<accession>A0A2T7NSQ2</accession>
<keyword evidence="10" id="KW-1185">Reference proteome</keyword>
<evidence type="ECO:0000313" key="10">
    <source>
        <dbReference type="Proteomes" id="UP000245119"/>
    </source>
</evidence>
<reference evidence="9 10" key="1">
    <citation type="submission" date="2018-04" db="EMBL/GenBank/DDBJ databases">
        <title>The genome of golden apple snail Pomacea canaliculata provides insight into stress tolerance and invasive adaptation.</title>
        <authorList>
            <person name="Liu C."/>
            <person name="Liu B."/>
            <person name="Ren Y."/>
            <person name="Zhang Y."/>
            <person name="Wang H."/>
            <person name="Li S."/>
            <person name="Jiang F."/>
            <person name="Yin L."/>
            <person name="Zhang G."/>
            <person name="Qian W."/>
            <person name="Fan W."/>
        </authorList>
    </citation>
    <scope>NUCLEOTIDE SEQUENCE [LARGE SCALE GENOMIC DNA]</scope>
    <source>
        <strain evidence="9">SZHN2017</strain>
        <tissue evidence="9">Muscle</tissue>
    </source>
</reference>
<evidence type="ECO:0000256" key="7">
    <source>
        <dbReference type="ARBA" id="ARBA00049070"/>
    </source>
</evidence>
<comment type="catalytic activity">
    <reaction evidence="6">
        <text>13,14-dihydro-15-oxo-PGF2alpha + NADP(+) = 15-oxoprostaglandin F2alpha + NADPH + H(+)</text>
        <dbReference type="Rhea" id="RHEA:50588"/>
        <dbReference type="ChEBI" id="CHEBI:15378"/>
        <dbReference type="ChEBI" id="CHEBI:57783"/>
        <dbReference type="ChEBI" id="CHEBI:58349"/>
        <dbReference type="ChEBI" id="CHEBI:133374"/>
        <dbReference type="ChEBI" id="CHEBI:133409"/>
    </reaction>
    <physiologicalReaction direction="right-to-left" evidence="6">
        <dbReference type="Rhea" id="RHEA:50590"/>
    </physiologicalReaction>
</comment>
<evidence type="ECO:0000256" key="1">
    <source>
        <dbReference type="ARBA" id="ARBA00010460"/>
    </source>
</evidence>
<dbReference type="Pfam" id="PF00107">
    <property type="entry name" value="ADH_zinc_N"/>
    <property type="match status" value="1"/>
</dbReference>
<dbReference type="InterPro" id="IPR011032">
    <property type="entry name" value="GroES-like_sf"/>
</dbReference>
<protein>
    <recommendedName>
        <fullName evidence="4">15-oxoprostaglandin 13-reductase</fullName>
        <ecNumber evidence="2">1.3.1.48</ecNumber>
    </recommendedName>
    <alternativeName>
        <fullName evidence="4">15-oxoprostaglandin 13-reductase</fullName>
    </alternativeName>
</protein>
<dbReference type="PANTHER" id="PTHR43205">
    <property type="entry name" value="PROSTAGLANDIN REDUCTASE"/>
    <property type="match status" value="1"/>
</dbReference>
<comment type="caution">
    <text evidence="9">The sequence shown here is derived from an EMBL/GenBank/DDBJ whole genome shotgun (WGS) entry which is preliminary data.</text>
</comment>
<dbReference type="AlphaFoldDB" id="A0A2T7NSQ2"/>
<evidence type="ECO:0000256" key="6">
    <source>
        <dbReference type="ARBA" id="ARBA00048290"/>
    </source>
</evidence>
<dbReference type="FunFam" id="3.40.50.720:FF:000121">
    <property type="entry name" value="Prostaglandin reductase 2"/>
    <property type="match status" value="1"/>
</dbReference>
<dbReference type="EC" id="1.3.1.48" evidence="2"/>
<comment type="catalytic activity">
    <reaction evidence="7">
        <text>13,14-dihydro-15-oxo-prostaglandin E1 + NADP(+) = 15-oxoprostaglandin E1 + NADPH + H(+)</text>
        <dbReference type="Rhea" id="RHEA:50584"/>
        <dbReference type="ChEBI" id="CHEBI:15378"/>
        <dbReference type="ChEBI" id="CHEBI:57401"/>
        <dbReference type="ChEBI" id="CHEBI:57783"/>
        <dbReference type="ChEBI" id="CHEBI:58349"/>
        <dbReference type="ChEBI" id="CHEBI:133408"/>
    </reaction>
    <physiologicalReaction direction="right-to-left" evidence="7">
        <dbReference type="Rhea" id="RHEA:50586"/>
    </physiologicalReaction>
</comment>
<evidence type="ECO:0000256" key="2">
    <source>
        <dbReference type="ARBA" id="ARBA00011981"/>
    </source>
</evidence>
<dbReference type="GO" id="GO:0006693">
    <property type="term" value="P:prostaglandin metabolic process"/>
    <property type="evidence" value="ECO:0007669"/>
    <property type="project" value="TreeGrafter"/>
</dbReference>
<dbReference type="Pfam" id="PF16884">
    <property type="entry name" value="ADH_N_2"/>
    <property type="match status" value="1"/>
</dbReference>
<dbReference type="InterPro" id="IPR036291">
    <property type="entry name" value="NAD(P)-bd_dom_sf"/>
</dbReference>
<proteinExistence type="inferred from homology"/>
<organism evidence="9 10">
    <name type="scientific">Pomacea canaliculata</name>
    <name type="common">Golden apple snail</name>
    <dbReference type="NCBI Taxonomy" id="400727"/>
    <lineage>
        <taxon>Eukaryota</taxon>
        <taxon>Metazoa</taxon>
        <taxon>Spiralia</taxon>
        <taxon>Lophotrochozoa</taxon>
        <taxon>Mollusca</taxon>
        <taxon>Gastropoda</taxon>
        <taxon>Caenogastropoda</taxon>
        <taxon>Architaenioglossa</taxon>
        <taxon>Ampullarioidea</taxon>
        <taxon>Ampullariidae</taxon>
        <taxon>Pomacea</taxon>
    </lineage>
</organism>
<name>A0A2T7NSQ2_POMCA</name>
<feature type="domain" description="Enoyl reductase (ER)" evidence="8">
    <location>
        <begin position="16"/>
        <end position="314"/>
    </location>
</feature>
<comment type="similarity">
    <text evidence="1">Belongs to the NADP-dependent oxidoreductase L4BD family.</text>
</comment>
<dbReference type="SUPFAM" id="SSF50129">
    <property type="entry name" value="GroES-like"/>
    <property type="match status" value="1"/>
</dbReference>
<dbReference type="SMART" id="SM00829">
    <property type="entry name" value="PKS_ER"/>
    <property type="match status" value="1"/>
</dbReference>
<dbReference type="SUPFAM" id="SSF51735">
    <property type="entry name" value="NAD(P)-binding Rossmann-fold domains"/>
    <property type="match status" value="1"/>
</dbReference>
<dbReference type="InterPro" id="IPR041694">
    <property type="entry name" value="ADH_N_2"/>
</dbReference>
<dbReference type="GO" id="GO:0047522">
    <property type="term" value="F:15-oxoprostaglandin 13-reductase [NAD(P)+] activity"/>
    <property type="evidence" value="ECO:0007669"/>
    <property type="project" value="UniProtKB-EC"/>
</dbReference>
<comment type="catalytic activity">
    <reaction evidence="5">
        <text>13,14-dihydro-15-oxo-prostaglandin F1alpha + NADP(+) = 15-oxoprostaglandin F1alpha + NADPH + H(+)</text>
        <dbReference type="Rhea" id="RHEA:50592"/>
        <dbReference type="ChEBI" id="CHEBI:15378"/>
        <dbReference type="ChEBI" id="CHEBI:57783"/>
        <dbReference type="ChEBI" id="CHEBI:58349"/>
        <dbReference type="ChEBI" id="CHEBI:79072"/>
        <dbReference type="ChEBI" id="CHEBI:133411"/>
    </reaction>
    <physiologicalReaction direction="right-to-left" evidence="5">
        <dbReference type="Rhea" id="RHEA:50594"/>
    </physiologicalReaction>
</comment>
<dbReference type="InterPro" id="IPR020843">
    <property type="entry name" value="ER"/>
</dbReference>
<dbReference type="Gene3D" id="3.40.50.720">
    <property type="entry name" value="NAD(P)-binding Rossmann-like Domain"/>
    <property type="match status" value="1"/>
</dbReference>
<dbReference type="EMBL" id="PZQS01000009">
    <property type="protein sequence ID" value="PVD24194.1"/>
    <property type="molecule type" value="Genomic_DNA"/>
</dbReference>
<dbReference type="Gene3D" id="3.90.180.10">
    <property type="entry name" value="Medium-chain alcohol dehydrogenases, catalytic domain"/>
    <property type="match status" value="2"/>
</dbReference>
<gene>
    <name evidence="9" type="ORF">C0Q70_14664</name>
</gene>
<dbReference type="OrthoDB" id="809632at2759"/>
<sequence>MGLRCKKWTLARTFHGEPKLSDFQLVEEEISAELQPGEVLVEALYLTVDPYMRIKLSKNLDYPEGSLVLAYTGWRTHTVVSNPKKKAPFGTLIKPLPDLGDLPLSLALGCLGMPGLTAYFGVLDKGQVKCGETVLVNAAAGAVGSVAGQIVKIKGCKVIGSTGTDTKCDWLREIGFDHVFNYKTKRVDDALKEFAPQGVDVYFDNVGGDFSSDVMRNHMKAGGRVVEVGSISEYNDTESKERSISKFVADKHLSIRGMSVSRYVDRYPQALAELLKWIREGKLKYKETITEGFEHMPNAFISLFRGGNIGKAVVRV</sequence>
<keyword evidence="3" id="KW-0560">Oxidoreductase</keyword>
<evidence type="ECO:0000313" key="9">
    <source>
        <dbReference type="EMBL" id="PVD24194.1"/>
    </source>
</evidence>
<evidence type="ECO:0000256" key="5">
    <source>
        <dbReference type="ARBA" id="ARBA00047878"/>
    </source>
</evidence>
<dbReference type="InterPro" id="IPR013149">
    <property type="entry name" value="ADH-like_C"/>
</dbReference>
<dbReference type="InterPro" id="IPR045010">
    <property type="entry name" value="MDR_fam"/>
</dbReference>
<dbReference type="Proteomes" id="UP000245119">
    <property type="component" value="Linkage Group LG9"/>
</dbReference>
<evidence type="ECO:0000259" key="8">
    <source>
        <dbReference type="SMART" id="SM00829"/>
    </source>
</evidence>
<evidence type="ECO:0000256" key="4">
    <source>
        <dbReference type="ARBA" id="ARBA00033119"/>
    </source>
</evidence>
<evidence type="ECO:0000256" key="3">
    <source>
        <dbReference type="ARBA" id="ARBA00023002"/>
    </source>
</evidence>
<dbReference type="PANTHER" id="PTHR43205:SF7">
    <property type="entry name" value="PROSTAGLANDIN REDUCTASE 1"/>
    <property type="match status" value="1"/>
</dbReference>